<evidence type="ECO:0000313" key="1">
    <source>
        <dbReference type="EMBL" id="CAJ2641385.1"/>
    </source>
</evidence>
<proteinExistence type="predicted"/>
<keyword evidence="2" id="KW-1185">Reference proteome</keyword>
<gene>
    <name evidence="1" type="ORF">MILVUS5_LOCUS11043</name>
</gene>
<comment type="caution">
    <text evidence="1">The sequence shown here is derived from an EMBL/GenBank/DDBJ whole genome shotgun (WGS) entry which is preliminary data.</text>
</comment>
<name>A0ACB0JB85_TRIPR</name>
<evidence type="ECO:0000313" key="2">
    <source>
        <dbReference type="Proteomes" id="UP001177021"/>
    </source>
</evidence>
<organism evidence="1 2">
    <name type="scientific">Trifolium pratense</name>
    <name type="common">Red clover</name>
    <dbReference type="NCBI Taxonomy" id="57577"/>
    <lineage>
        <taxon>Eukaryota</taxon>
        <taxon>Viridiplantae</taxon>
        <taxon>Streptophyta</taxon>
        <taxon>Embryophyta</taxon>
        <taxon>Tracheophyta</taxon>
        <taxon>Spermatophyta</taxon>
        <taxon>Magnoliopsida</taxon>
        <taxon>eudicotyledons</taxon>
        <taxon>Gunneridae</taxon>
        <taxon>Pentapetalae</taxon>
        <taxon>rosids</taxon>
        <taxon>fabids</taxon>
        <taxon>Fabales</taxon>
        <taxon>Fabaceae</taxon>
        <taxon>Papilionoideae</taxon>
        <taxon>50 kb inversion clade</taxon>
        <taxon>NPAAA clade</taxon>
        <taxon>Hologalegina</taxon>
        <taxon>IRL clade</taxon>
        <taxon>Trifolieae</taxon>
        <taxon>Trifolium</taxon>
    </lineage>
</organism>
<dbReference type="EMBL" id="CASHSV030000024">
    <property type="protein sequence ID" value="CAJ2641385.1"/>
    <property type="molecule type" value="Genomic_DNA"/>
</dbReference>
<accession>A0ACB0JB85</accession>
<reference evidence="1" key="1">
    <citation type="submission" date="2023-10" db="EMBL/GenBank/DDBJ databases">
        <authorList>
            <person name="Rodriguez Cubillos JULIANA M."/>
            <person name="De Vega J."/>
        </authorList>
    </citation>
    <scope>NUCLEOTIDE SEQUENCE</scope>
</reference>
<protein>
    <submittedName>
        <fullName evidence="1">Uncharacterized protein</fullName>
    </submittedName>
</protein>
<sequence length="66" mass="7652">MNKARFELFFILFILLACRMVVQIEGSDCDHLDCYSKCRALGWIFGSCQGFPIKSCYCQALRSTRF</sequence>
<dbReference type="Proteomes" id="UP001177021">
    <property type="component" value="Unassembled WGS sequence"/>
</dbReference>